<organism evidence="1 2">
    <name type="scientific">Clavelina lepadiformis</name>
    <name type="common">Light-bulb sea squirt</name>
    <name type="synonym">Ascidia lepadiformis</name>
    <dbReference type="NCBI Taxonomy" id="159417"/>
    <lineage>
        <taxon>Eukaryota</taxon>
        <taxon>Metazoa</taxon>
        <taxon>Chordata</taxon>
        <taxon>Tunicata</taxon>
        <taxon>Ascidiacea</taxon>
        <taxon>Aplousobranchia</taxon>
        <taxon>Clavelinidae</taxon>
        <taxon>Clavelina</taxon>
    </lineage>
</organism>
<evidence type="ECO:0000313" key="1">
    <source>
        <dbReference type="EMBL" id="CAK8679875.1"/>
    </source>
</evidence>
<name>A0ABP0FN25_CLALP</name>
<keyword evidence="2" id="KW-1185">Reference proteome</keyword>
<gene>
    <name evidence="1" type="ORF">CVLEPA_LOCUS10121</name>
</gene>
<proteinExistence type="predicted"/>
<evidence type="ECO:0000313" key="2">
    <source>
        <dbReference type="Proteomes" id="UP001642483"/>
    </source>
</evidence>
<reference evidence="1 2" key="1">
    <citation type="submission" date="2024-02" db="EMBL/GenBank/DDBJ databases">
        <authorList>
            <person name="Daric V."/>
            <person name="Darras S."/>
        </authorList>
    </citation>
    <scope>NUCLEOTIDE SEQUENCE [LARGE SCALE GENOMIC DNA]</scope>
</reference>
<comment type="caution">
    <text evidence="1">The sequence shown here is derived from an EMBL/GenBank/DDBJ whole genome shotgun (WGS) entry which is preliminary data.</text>
</comment>
<dbReference type="EMBL" id="CAWYQH010000068">
    <property type="protein sequence ID" value="CAK8679875.1"/>
    <property type="molecule type" value="Genomic_DNA"/>
</dbReference>
<dbReference type="Proteomes" id="UP001642483">
    <property type="component" value="Unassembled WGS sequence"/>
</dbReference>
<accession>A0ABP0FN25</accession>
<protein>
    <submittedName>
        <fullName evidence="1">Uncharacterized protein</fullName>
    </submittedName>
</protein>
<sequence>MSVLSTSNPFKNTPLISVGLEISSRMLDGAAGVKATKEGKIDPSLAATLARSLPRPSQRYHPLLSPIPNSENFVFTEDLGTSHF</sequence>